<sequence length="782" mass="85407">MDRAPELTGSGSASSGTSSTGTVSLLTRGQLRLRRRVAFQFAWLNSLSARIALLEDDSLVRRASGLMPSSPILSEAAICPVCNGDLFVPDSSIEEFPMDEELHASPEGPQKDALVVSPASSPAKALSYEPSPFDMPVTSCASLGSDLDAASVDDGSGVDEERAWWSQVAEEVNLHSSCDPLAGQVVDFRTTSAAALRSQWQLEDAGALVQPWETGVFGEIFGGKPASLFPQNKRSVFPLLASEGVSSNEISESLAKRPKKSTRPLSFDRVVQQRAIVSWRDQRSSQFDIGVELWRRLLNSWSGCSLDSVIGSSQDAQSQRGVLTDLFRGKAPSTLVKRSRAVSFLLEHLEPEHFFPCSECSLYEALKRIERKGVDCLVNSRRCRGLCTNEVFTESKQAPALTLSQLERLHVVLEEHADAWTRHFAGAALVTCYARCRRSDVQHTDKIVWDADSEGRLAYVELQIGLHKTSRLQSKRHRFMHAVAPAVALRGDYASRWREYRRELGLADPPHMPFCPAPDRSGAPTVRGIESDEATAWLRLILKEDDDSECRVSSKSLKATVISWGAKRGLEPLVLQRLGYHAAGGMDVVYSRDAQAPLLLLVERLIKEIKDGAFRPDETRGGRLDIRRLARLAVPAVGAAVEEVCPEAGVAPADDELEPPAPERANLGPFHGEGGDDDGAKPGSEASERPADSPCCESSSSSSSEDEDDQPMSWVGPRSAVPAGFDLWMHAQSLITHLAPSANFRNLLACGRRVGPQHRKLEGRQLGEAKQCKFCFQLPKGP</sequence>
<dbReference type="AlphaFoldDB" id="A0A812I572"/>
<proteinExistence type="predicted"/>
<feature type="compositionally biased region" description="Low complexity" evidence="1">
    <location>
        <begin position="7"/>
        <end position="22"/>
    </location>
</feature>
<dbReference type="GO" id="GO:0015074">
    <property type="term" value="P:DNA integration"/>
    <property type="evidence" value="ECO:0007669"/>
    <property type="project" value="InterPro"/>
</dbReference>
<reference evidence="2" key="1">
    <citation type="submission" date="2021-02" db="EMBL/GenBank/DDBJ databases">
        <authorList>
            <person name="Dougan E. K."/>
            <person name="Rhodes N."/>
            <person name="Thang M."/>
            <person name="Chan C."/>
        </authorList>
    </citation>
    <scope>NUCLEOTIDE SEQUENCE</scope>
</reference>
<dbReference type="EMBL" id="CAJNDS010000169">
    <property type="protein sequence ID" value="CAE6973317.1"/>
    <property type="molecule type" value="Genomic_DNA"/>
</dbReference>
<name>A0A812I572_9DINO</name>
<comment type="caution">
    <text evidence="2">The sequence shown here is derived from an EMBL/GenBank/DDBJ whole genome shotgun (WGS) entry which is preliminary data.</text>
</comment>
<feature type="region of interest" description="Disordered" evidence="1">
    <location>
        <begin position="651"/>
        <end position="717"/>
    </location>
</feature>
<gene>
    <name evidence="2" type="ORF">SNAT2548_LOCUS2801</name>
</gene>
<dbReference type="InterPro" id="IPR013762">
    <property type="entry name" value="Integrase-like_cat_sf"/>
</dbReference>
<dbReference type="GO" id="GO:0003677">
    <property type="term" value="F:DNA binding"/>
    <property type="evidence" value="ECO:0007669"/>
    <property type="project" value="InterPro"/>
</dbReference>
<evidence type="ECO:0000313" key="2">
    <source>
        <dbReference type="EMBL" id="CAE6973317.1"/>
    </source>
</evidence>
<dbReference type="Gene3D" id="1.10.443.10">
    <property type="entry name" value="Intergrase catalytic core"/>
    <property type="match status" value="1"/>
</dbReference>
<dbReference type="Proteomes" id="UP000604046">
    <property type="component" value="Unassembled WGS sequence"/>
</dbReference>
<evidence type="ECO:0000313" key="3">
    <source>
        <dbReference type="Proteomes" id="UP000604046"/>
    </source>
</evidence>
<dbReference type="GO" id="GO:0006310">
    <property type="term" value="P:DNA recombination"/>
    <property type="evidence" value="ECO:0007669"/>
    <property type="project" value="InterPro"/>
</dbReference>
<accession>A0A812I572</accession>
<evidence type="ECO:0000256" key="1">
    <source>
        <dbReference type="SAM" id="MobiDB-lite"/>
    </source>
</evidence>
<keyword evidence="3" id="KW-1185">Reference proteome</keyword>
<organism evidence="2 3">
    <name type="scientific">Symbiodinium natans</name>
    <dbReference type="NCBI Taxonomy" id="878477"/>
    <lineage>
        <taxon>Eukaryota</taxon>
        <taxon>Sar</taxon>
        <taxon>Alveolata</taxon>
        <taxon>Dinophyceae</taxon>
        <taxon>Suessiales</taxon>
        <taxon>Symbiodiniaceae</taxon>
        <taxon>Symbiodinium</taxon>
    </lineage>
</organism>
<protein>
    <submittedName>
        <fullName evidence="2">Uncharacterized protein</fullName>
    </submittedName>
</protein>
<feature type="region of interest" description="Disordered" evidence="1">
    <location>
        <begin position="1"/>
        <end position="22"/>
    </location>
</feature>
<dbReference type="OrthoDB" id="421045at2759"/>